<dbReference type="PROSITE" id="PS00888">
    <property type="entry name" value="CNMP_BINDING_1"/>
    <property type="match status" value="1"/>
</dbReference>
<dbReference type="SMART" id="SM00100">
    <property type="entry name" value="cNMP"/>
    <property type="match status" value="1"/>
</dbReference>
<dbReference type="EMBL" id="CAMXCT020000757">
    <property type="protein sequence ID" value="CAL1136245.1"/>
    <property type="molecule type" value="Genomic_DNA"/>
</dbReference>
<dbReference type="InterPro" id="IPR018490">
    <property type="entry name" value="cNMP-bd_dom_sf"/>
</dbReference>
<dbReference type="PROSITE" id="PS50042">
    <property type="entry name" value="CNMP_BINDING_3"/>
    <property type="match status" value="1"/>
</dbReference>
<comment type="caution">
    <text evidence="11">The sequence shown here is derived from an EMBL/GenBank/DDBJ whole genome shotgun (WGS) entry which is preliminary data.</text>
</comment>
<dbReference type="OrthoDB" id="421226at2759"/>
<dbReference type="InterPro" id="IPR018488">
    <property type="entry name" value="cNMP-bd_CS"/>
</dbReference>
<accession>A0A9P1C223</accession>
<sequence>MAESSGRRPSRKVDDDDTPSFLRKTIAAAVRGNEARQKWKQLERSAKSSLANVEEDASPISRPRANSVFQIMAPSQLKPRLSMVETDEAKRRCIRTLGSSSAAFETHSMKDVVERVPLYNGCSSRFLEALAPMVHSRLVEAGTDIVVEGEVGDCMYILSRGDAELFKGDEMVEKTEDGAVFGEYSSISKLPALTTRPWTVRATSLCDVKMLQRDDVLQVLSHFRDDANLLKKRIELYVESLQKKGAMPAKKEWWQIRRHSAASNTSACSDKVGNKTEGTAGFRSAVGRALTGIKLARRFSVGGGALPTSQTTTLPIFGGPVQRRRMSDSMLVANLSERMAQRQSSKSSQVSMQSIQERDGADSASASSSSSSSSSEVPLPMSPQRSEEPVDSVDFQASHSIRILQAEAENETVAVAPVSGGASEDLHGSMAKRLVHDLLVQEEEEVSLRTFSPVSPASAGTVKFEDLGEELSNKEISTPPAPPAPSLPSIQRSLHVHGSSVDDGSPVQDSPCGPSLPNAEMATIKLPAATRSGEPGSATTV</sequence>
<dbReference type="CDD" id="cd00038">
    <property type="entry name" value="CAP_ED"/>
    <property type="match status" value="1"/>
</dbReference>
<keyword evidence="2" id="KW-0813">Transport</keyword>
<feature type="domain" description="Cyclic nucleotide-binding" evidence="10">
    <location>
        <begin position="118"/>
        <end position="220"/>
    </location>
</feature>
<gene>
    <name evidence="11" type="ORF">C1SCF055_LOCUS10530</name>
</gene>
<dbReference type="Pfam" id="PF00027">
    <property type="entry name" value="cNMP_binding"/>
    <property type="match status" value="1"/>
</dbReference>
<evidence type="ECO:0000256" key="3">
    <source>
        <dbReference type="ARBA" id="ARBA00022692"/>
    </source>
</evidence>
<dbReference type="AlphaFoldDB" id="A0A9P1C223"/>
<dbReference type="SUPFAM" id="SSF51206">
    <property type="entry name" value="cAMP-binding domain-like"/>
    <property type="match status" value="1"/>
</dbReference>
<keyword evidence="3" id="KW-0812">Transmembrane</keyword>
<proteinExistence type="predicted"/>
<dbReference type="InterPro" id="IPR050866">
    <property type="entry name" value="CNG_cation_channel"/>
</dbReference>
<keyword evidence="14" id="KW-1185">Reference proteome</keyword>
<dbReference type="EMBL" id="CAMXCT030000757">
    <property type="protein sequence ID" value="CAL4770182.1"/>
    <property type="molecule type" value="Genomic_DNA"/>
</dbReference>
<dbReference type="PANTHER" id="PTHR45638">
    <property type="entry name" value="CYCLIC NUCLEOTIDE-GATED CATION CHANNEL SUBUNIT A"/>
    <property type="match status" value="1"/>
</dbReference>
<feature type="region of interest" description="Disordered" evidence="9">
    <location>
        <begin position="337"/>
        <end position="392"/>
    </location>
</feature>
<keyword evidence="7" id="KW-1071">Ligand-gated ion channel</keyword>
<evidence type="ECO:0000256" key="9">
    <source>
        <dbReference type="SAM" id="MobiDB-lite"/>
    </source>
</evidence>
<dbReference type="GO" id="GO:0016020">
    <property type="term" value="C:membrane"/>
    <property type="evidence" value="ECO:0007669"/>
    <property type="project" value="UniProtKB-SubCell"/>
</dbReference>
<evidence type="ECO:0000313" key="12">
    <source>
        <dbReference type="EMBL" id="CAL1136245.1"/>
    </source>
</evidence>
<keyword evidence="6" id="KW-0472">Membrane</keyword>
<feature type="compositionally biased region" description="Low complexity" evidence="9">
    <location>
        <begin position="341"/>
        <end position="355"/>
    </location>
</feature>
<reference evidence="12" key="2">
    <citation type="submission" date="2024-04" db="EMBL/GenBank/DDBJ databases">
        <authorList>
            <person name="Chen Y."/>
            <person name="Shah S."/>
            <person name="Dougan E. K."/>
            <person name="Thang M."/>
            <person name="Chan C."/>
        </authorList>
    </citation>
    <scope>NUCLEOTIDE SEQUENCE [LARGE SCALE GENOMIC DNA]</scope>
</reference>
<evidence type="ECO:0000256" key="8">
    <source>
        <dbReference type="ARBA" id="ARBA00023303"/>
    </source>
</evidence>
<comment type="subcellular location">
    <subcellularLocation>
        <location evidence="1">Membrane</location>
        <topology evidence="1">Multi-pass membrane protein</topology>
    </subcellularLocation>
</comment>
<keyword evidence="8" id="KW-0407">Ion channel</keyword>
<evidence type="ECO:0000256" key="5">
    <source>
        <dbReference type="ARBA" id="ARBA00023065"/>
    </source>
</evidence>
<dbReference type="PANTHER" id="PTHR45638:SF11">
    <property type="entry name" value="CYCLIC NUCLEOTIDE-GATED CATION CHANNEL SUBUNIT A"/>
    <property type="match status" value="1"/>
</dbReference>
<dbReference type="GO" id="GO:0044877">
    <property type="term" value="F:protein-containing complex binding"/>
    <property type="evidence" value="ECO:0007669"/>
    <property type="project" value="TreeGrafter"/>
</dbReference>
<feature type="region of interest" description="Disordered" evidence="9">
    <location>
        <begin position="1"/>
        <end position="20"/>
    </location>
</feature>
<reference evidence="11" key="1">
    <citation type="submission" date="2022-10" db="EMBL/GenBank/DDBJ databases">
        <authorList>
            <person name="Chen Y."/>
            <person name="Dougan E. K."/>
            <person name="Chan C."/>
            <person name="Rhodes N."/>
            <person name="Thang M."/>
        </authorList>
    </citation>
    <scope>NUCLEOTIDE SEQUENCE</scope>
</reference>
<keyword evidence="5" id="KW-0406">Ion transport</keyword>
<dbReference type="Gene3D" id="2.60.120.10">
    <property type="entry name" value="Jelly Rolls"/>
    <property type="match status" value="1"/>
</dbReference>
<evidence type="ECO:0000256" key="4">
    <source>
        <dbReference type="ARBA" id="ARBA00022989"/>
    </source>
</evidence>
<evidence type="ECO:0000313" key="13">
    <source>
        <dbReference type="EMBL" id="CAL4770182.1"/>
    </source>
</evidence>
<evidence type="ECO:0000313" key="14">
    <source>
        <dbReference type="Proteomes" id="UP001152797"/>
    </source>
</evidence>
<evidence type="ECO:0000313" key="11">
    <source>
        <dbReference type="EMBL" id="CAI3982870.1"/>
    </source>
</evidence>
<dbReference type="GO" id="GO:0005221">
    <property type="term" value="F:intracellularly cyclic nucleotide-activated monoatomic cation channel activity"/>
    <property type="evidence" value="ECO:0007669"/>
    <property type="project" value="InterPro"/>
</dbReference>
<feature type="region of interest" description="Disordered" evidence="9">
    <location>
        <begin position="467"/>
        <end position="541"/>
    </location>
</feature>
<evidence type="ECO:0000259" key="10">
    <source>
        <dbReference type="PROSITE" id="PS50042"/>
    </source>
</evidence>
<evidence type="ECO:0000256" key="1">
    <source>
        <dbReference type="ARBA" id="ARBA00004141"/>
    </source>
</evidence>
<dbReference type="EMBL" id="CAMXCT010000757">
    <property type="protein sequence ID" value="CAI3982870.1"/>
    <property type="molecule type" value="Genomic_DNA"/>
</dbReference>
<protein>
    <submittedName>
        <fullName evidence="13">Potassium voltage-gated channel subfamily H member 5</fullName>
    </submittedName>
</protein>
<evidence type="ECO:0000256" key="7">
    <source>
        <dbReference type="ARBA" id="ARBA00023286"/>
    </source>
</evidence>
<organism evidence="11">
    <name type="scientific">Cladocopium goreaui</name>
    <dbReference type="NCBI Taxonomy" id="2562237"/>
    <lineage>
        <taxon>Eukaryota</taxon>
        <taxon>Sar</taxon>
        <taxon>Alveolata</taxon>
        <taxon>Dinophyceae</taxon>
        <taxon>Suessiales</taxon>
        <taxon>Symbiodiniaceae</taxon>
        <taxon>Cladocopium</taxon>
    </lineage>
</organism>
<evidence type="ECO:0000256" key="6">
    <source>
        <dbReference type="ARBA" id="ARBA00023136"/>
    </source>
</evidence>
<evidence type="ECO:0000256" key="2">
    <source>
        <dbReference type="ARBA" id="ARBA00022448"/>
    </source>
</evidence>
<name>A0A9P1C223_9DINO</name>
<dbReference type="InterPro" id="IPR000595">
    <property type="entry name" value="cNMP-bd_dom"/>
</dbReference>
<dbReference type="InterPro" id="IPR014710">
    <property type="entry name" value="RmlC-like_jellyroll"/>
</dbReference>
<dbReference type="Proteomes" id="UP001152797">
    <property type="component" value="Unassembled WGS sequence"/>
</dbReference>
<feature type="compositionally biased region" description="Low complexity" evidence="9">
    <location>
        <begin position="363"/>
        <end position="375"/>
    </location>
</feature>
<keyword evidence="4" id="KW-1133">Transmembrane helix</keyword>